<protein>
    <recommendedName>
        <fullName evidence="8">Isoprenylcysteine carboxyl methyltransferase</fullName>
    </recommendedName>
</protein>
<dbReference type="Gene3D" id="1.20.120.1630">
    <property type="match status" value="1"/>
</dbReference>
<feature type="transmembrane region" description="Helical" evidence="5">
    <location>
        <begin position="37"/>
        <end position="57"/>
    </location>
</feature>
<accession>A0AA87QH94</accession>
<dbReference type="AlphaFoldDB" id="A0AA87QH94"/>
<feature type="transmembrane region" description="Helical" evidence="5">
    <location>
        <begin position="12"/>
        <end position="31"/>
    </location>
</feature>
<feature type="transmembrane region" description="Helical" evidence="5">
    <location>
        <begin position="82"/>
        <end position="100"/>
    </location>
</feature>
<dbReference type="InterPro" id="IPR007318">
    <property type="entry name" value="Phopholipid_MeTrfase"/>
</dbReference>
<gene>
    <name evidence="6" type="ORF">RRH01S_24_00520</name>
</gene>
<organism evidence="6 7">
    <name type="scientific">Rhizobium rhizogenes NBRC 13257</name>
    <dbReference type="NCBI Taxonomy" id="1220581"/>
    <lineage>
        <taxon>Bacteria</taxon>
        <taxon>Pseudomonadati</taxon>
        <taxon>Pseudomonadota</taxon>
        <taxon>Alphaproteobacteria</taxon>
        <taxon>Hyphomicrobiales</taxon>
        <taxon>Rhizobiaceae</taxon>
        <taxon>Rhizobium/Agrobacterium group</taxon>
        <taxon>Rhizobium</taxon>
    </lineage>
</organism>
<evidence type="ECO:0000313" key="6">
    <source>
        <dbReference type="EMBL" id="GAJ96659.1"/>
    </source>
</evidence>
<evidence type="ECO:0000256" key="5">
    <source>
        <dbReference type="SAM" id="Phobius"/>
    </source>
</evidence>
<comment type="caution">
    <text evidence="6">The sequence shown here is derived from an EMBL/GenBank/DDBJ whole genome shotgun (WGS) entry which is preliminary data.</text>
</comment>
<evidence type="ECO:0000256" key="3">
    <source>
        <dbReference type="ARBA" id="ARBA00022989"/>
    </source>
</evidence>
<feature type="transmembrane region" description="Helical" evidence="5">
    <location>
        <begin position="112"/>
        <end position="133"/>
    </location>
</feature>
<keyword evidence="4 5" id="KW-0472">Membrane</keyword>
<evidence type="ECO:0000313" key="7">
    <source>
        <dbReference type="Proteomes" id="UP000026941"/>
    </source>
</evidence>
<evidence type="ECO:0000256" key="4">
    <source>
        <dbReference type="ARBA" id="ARBA00023136"/>
    </source>
</evidence>
<dbReference type="InterPro" id="IPR052527">
    <property type="entry name" value="Metal_cation-efflux_comp"/>
</dbReference>
<keyword evidence="3 5" id="KW-1133">Transmembrane helix</keyword>
<dbReference type="PANTHER" id="PTHR43847">
    <property type="entry name" value="BLL3993 PROTEIN"/>
    <property type="match status" value="1"/>
</dbReference>
<keyword evidence="2 5" id="KW-0812">Transmembrane</keyword>
<feature type="transmembrane region" description="Helical" evidence="5">
    <location>
        <begin position="169"/>
        <end position="197"/>
    </location>
</feature>
<comment type="subcellular location">
    <subcellularLocation>
        <location evidence="1">Endomembrane system</location>
        <topology evidence="1">Multi-pass membrane protein</topology>
    </subcellularLocation>
</comment>
<name>A0AA87QH94_RHIRH</name>
<sequence length="229" mass="26277">MDNQMRSMTAYLLQLLVWLVFMAIVILWPAGTLAFPGGWAFIVLFAFGSLAMIFWLARHSPSLLRERMGSPLQPDQKPWDRVWLMLFIPAFCIWMGFMGWDAARTGFMAIPPWLQTLGGVSMVIYMLGAWWTFRENAFAAPSVKIQPGQKVIDTGPYETVRHPMYASALLLFLGTPLLLGSWWGLLLSPLFILAIAWRAVHEERTLGRELSGYEEYVGRVRYRLVPFIW</sequence>
<evidence type="ECO:0000256" key="1">
    <source>
        <dbReference type="ARBA" id="ARBA00004127"/>
    </source>
</evidence>
<dbReference type="Pfam" id="PF04191">
    <property type="entry name" value="PEMT"/>
    <property type="match status" value="1"/>
</dbReference>
<dbReference type="GO" id="GO:0012505">
    <property type="term" value="C:endomembrane system"/>
    <property type="evidence" value="ECO:0007669"/>
    <property type="project" value="UniProtKB-SubCell"/>
</dbReference>
<evidence type="ECO:0000256" key="2">
    <source>
        <dbReference type="ARBA" id="ARBA00022692"/>
    </source>
</evidence>
<reference evidence="6 7" key="1">
    <citation type="submission" date="2014-05" db="EMBL/GenBank/DDBJ databases">
        <title>Whole genome shotgun sequence of Rhizobium rhizogenes NBRC 13257.</title>
        <authorList>
            <person name="Katano-Makiyama Y."/>
            <person name="Hosoyama A."/>
            <person name="Hashimoto M."/>
            <person name="Hosoyama Y."/>
            <person name="Noguchi M."/>
            <person name="Tsuchikane K."/>
            <person name="Kimura A."/>
            <person name="Ohji S."/>
            <person name="Ichikawa N."/>
            <person name="Yamazoe A."/>
            <person name="Fujita N."/>
        </authorList>
    </citation>
    <scope>NUCLEOTIDE SEQUENCE [LARGE SCALE GENOMIC DNA]</scope>
    <source>
        <strain evidence="6 7">NBRC 13257</strain>
    </source>
</reference>
<dbReference type="Proteomes" id="UP000026941">
    <property type="component" value="Unassembled WGS sequence"/>
</dbReference>
<dbReference type="PANTHER" id="PTHR43847:SF1">
    <property type="entry name" value="BLL3993 PROTEIN"/>
    <property type="match status" value="1"/>
</dbReference>
<proteinExistence type="predicted"/>
<dbReference type="EMBL" id="BAYX01000024">
    <property type="protein sequence ID" value="GAJ96659.1"/>
    <property type="molecule type" value="Genomic_DNA"/>
</dbReference>
<evidence type="ECO:0008006" key="8">
    <source>
        <dbReference type="Google" id="ProtNLM"/>
    </source>
</evidence>